<dbReference type="EMBL" id="CP000800">
    <property type="protein sequence ID" value="ABV18066.1"/>
    <property type="molecule type" value="Genomic_DNA"/>
</dbReference>
<proteinExistence type="predicted"/>
<organism evidence="1 2">
    <name type="scientific">Escherichia coli O139:H28 (strain E24377A / ETEC)</name>
    <dbReference type="NCBI Taxonomy" id="331111"/>
    <lineage>
        <taxon>Bacteria</taxon>
        <taxon>Pseudomonadati</taxon>
        <taxon>Pseudomonadota</taxon>
        <taxon>Gammaproteobacteria</taxon>
        <taxon>Enterobacterales</taxon>
        <taxon>Enterobacteriaceae</taxon>
        <taxon>Escherichia</taxon>
    </lineage>
</organism>
<evidence type="ECO:0000313" key="2">
    <source>
        <dbReference type="Proteomes" id="UP000001122"/>
    </source>
</evidence>
<keyword evidence="2" id="KW-1185">Reference proteome</keyword>
<gene>
    <name evidence="1" type="ordered locus">EcE24377A_0970</name>
</gene>
<dbReference type="Proteomes" id="UP000001122">
    <property type="component" value="Chromosome"/>
</dbReference>
<sequence>MNIVRKKPIGVQMLYQVGTVSMLLYTRTIIQTKTTPRTIVTTSHSVRNAGDSFFSIASNQPMPPTAKKIEPLAISLLSAEAPTRLSELKARIGEPRWSIEAIKPMPISTHKPNMQAITRCWASARRSPLSSAKARTIKPPATHCPKTVKIISGHSCHPLPISHLLRVCQVASGIPGRAAVGIGFDHNIRFGKVSSRQRRNGRQIAMFFTQLVDRTEIQRPQRARFNTDRLFTLRNTVITTIAFGHMAFRFVILRCAIRASHMTVAAANAYIFIDHNKTIFAFMHRTARADFSTSRIFAVVT</sequence>
<protein>
    <submittedName>
        <fullName evidence="1">Uncharacterized protein</fullName>
    </submittedName>
</protein>
<accession>A7ZJW5</accession>
<evidence type="ECO:0000313" key="1">
    <source>
        <dbReference type="EMBL" id="ABV18066.1"/>
    </source>
</evidence>
<dbReference type="HOGENOM" id="CLU_932966_0_0_6"/>
<name>A7ZJW5_ECO24</name>
<dbReference type="KEGG" id="ecw:EcE24377A_0970"/>
<dbReference type="AlphaFoldDB" id="A7ZJW5"/>
<reference evidence="2" key="1">
    <citation type="journal article" date="2008" name="J. Bacteriol.">
        <title>The pangenome structure of Escherichia coli: comparative genomic analysis of E. coli commensal and pathogenic isolates.</title>
        <authorList>
            <person name="Rasko D.A."/>
            <person name="Rosovitz M.J."/>
            <person name="Myers G.S."/>
            <person name="Mongodin E.F."/>
            <person name="Fricke W.F."/>
            <person name="Gajer P."/>
            <person name="Crabtree J."/>
            <person name="Sebaihia M."/>
            <person name="Thomson N.R."/>
            <person name="Chaudhuri R."/>
            <person name="Henderson I.R."/>
            <person name="Sperandio V."/>
            <person name="Ravel J."/>
        </authorList>
    </citation>
    <scope>NUCLEOTIDE SEQUENCE [LARGE SCALE GENOMIC DNA]</scope>
    <source>
        <strain evidence="2">E24377A / ETEC</strain>
    </source>
</reference>